<protein>
    <submittedName>
        <fullName evidence="1">Uncharacterized protein</fullName>
    </submittedName>
</protein>
<dbReference type="SUPFAM" id="SSF56399">
    <property type="entry name" value="ADP-ribosylation"/>
    <property type="match status" value="1"/>
</dbReference>
<proteinExistence type="predicted"/>
<evidence type="ECO:0000313" key="2">
    <source>
        <dbReference type="Proteomes" id="UP000775500"/>
    </source>
</evidence>
<keyword evidence="2" id="KW-1185">Reference proteome</keyword>
<dbReference type="EMBL" id="JACJLU010000004">
    <property type="protein sequence ID" value="MBM6831337.1"/>
    <property type="molecule type" value="Genomic_DNA"/>
</dbReference>
<dbReference type="RefSeq" id="WP_204685458.1">
    <property type="nucleotide sequence ID" value="NZ_JACJLU010000004.1"/>
</dbReference>
<accession>A0ABS2FN32</accession>
<name>A0ABS2FN32_9FIRM</name>
<comment type="caution">
    <text evidence="1">The sequence shown here is derived from an EMBL/GenBank/DDBJ whole genome shotgun (WGS) entry which is preliminary data.</text>
</comment>
<gene>
    <name evidence="1" type="ORF">H5982_04335</name>
</gene>
<organism evidence="1 2">
    <name type="scientific">Faecalicoccus acidiformans</name>
    <dbReference type="NCBI Taxonomy" id="915173"/>
    <lineage>
        <taxon>Bacteria</taxon>
        <taxon>Bacillati</taxon>
        <taxon>Bacillota</taxon>
        <taxon>Erysipelotrichia</taxon>
        <taxon>Erysipelotrichales</taxon>
        <taxon>Erysipelotrichaceae</taxon>
        <taxon>Faecalicoccus</taxon>
    </lineage>
</organism>
<sequence>MFSEIRTMNTNEKVPEYFYIFTGRNPDSLYSQIEKYNIGLRDGTIISNGFQQMFSMNNPKVFLTGDVDYLPYIKNPDYFGGVSPFNRRIVERYSIEYNLEVYRLQHYRHYPSRFSGLFAFGDYETCKNISNKYPKIWKLEDCMKYKLKDCGVYNEYIKVVKTNYNIIGFLEHLGYGESIFGNEAVYDAYWKGQGNLKRAAYSEKGIVLPERKVGARYEYIIEGILECSGKAVD</sequence>
<dbReference type="Proteomes" id="UP000775500">
    <property type="component" value="Unassembled WGS sequence"/>
</dbReference>
<reference evidence="1 2" key="1">
    <citation type="journal article" date="2021" name="Sci. Rep.">
        <title>The distribution of antibiotic resistance genes in chicken gut microbiota commensals.</title>
        <authorList>
            <person name="Juricova H."/>
            <person name="Matiasovicova J."/>
            <person name="Kubasova T."/>
            <person name="Cejkova D."/>
            <person name="Rychlik I."/>
        </authorList>
    </citation>
    <scope>NUCLEOTIDE SEQUENCE [LARGE SCALE GENOMIC DNA]</scope>
    <source>
        <strain evidence="1 2">An423</strain>
    </source>
</reference>
<evidence type="ECO:0000313" key="1">
    <source>
        <dbReference type="EMBL" id="MBM6831337.1"/>
    </source>
</evidence>